<evidence type="ECO:0000256" key="16">
    <source>
        <dbReference type="SAM" id="Phobius"/>
    </source>
</evidence>
<protein>
    <recommendedName>
        <fullName evidence="5">non-specific serine/threonine protein kinase</fullName>
        <ecNumber evidence="5">2.7.11.1</ecNumber>
    </recommendedName>
</protein>
<dbReference type="GO" id="GO:0051707">
    <property type="term" value="P:response to other organism"/>
    <property type="evidence" value="ECO:0007669"/>
    <property type="project" value="UniProtKB-ARBA"/>
</dbReference>
<dbReference type="GO" id="GO:0030246">
    <property type="term" value="F:carbohydrate binding"/>
    <property type="evidence" value="ECO:0007669"/>
    <property type="project" value="UniProtKB-KW"/>
</dbReference>
<dbReference type="Proteomes" id="UP000015106">
    <property type="component" value="Unassembled WGS sequence"/>
</dbReference>
<dbReference type="Gramene" id="TuG1812S0000887800.01.T01">
    <property type="protein sequence ID" value="TuG1812S0000887800.01.T01"/>
    <property type="gene ID" value="TuG1812S0000887800.01"/>
</dbReference>
<dbReference type="InterPro" id="IPR011009">
    <property type="entry name" value="Kinase-like_dom_sf"/>
</dbReference>
<keyword evidence="14 16" id="KW-0472">Membrane</keyword>
<dbReference type="PANTHER" id="PTHR27007">
    <property type="match status" value="1"/>
</dbReference>
<feature type="transmembrane region" description="Helical" evidence="16">
    <location>
        <begin position="232"/>
        <end position="253"/>
    </location>
</feature>
<name>A0A8R7VHB9_TRIUA</name>
<sequence>MDSGVIELTRNEIHDFFSVGRASYTRPVPLWDKATGEVASFSSNFTFQIRPESETNQVQLRDRCKGDDMAFFLSPYPSKPPNSYGKNLALFNDSNNISTTGDDRVVAVEFDTVLGDFDASNSRVGIDVNSIKSKAYTNVTRSMVTDDAIMAAEISYDAETGVLAARLQMEGDEPYNVKWTVDMTTALPQDVAVGFSAATGMCIELHQVLSWSFTSTLDRAGTSSRWRRLVDVIVSSAVVAFVALLCAVAVILVRRRRMWQRLHDSDDEEHEQAEFERGVGPRRYRYGELAAATKDFADEEKLERGDFGNVYRGSLSDQDRPVAIKMLFMESSAQGRREFDSEVKIISRLRHRNLVQLLGWSDSRRGLLLVYELVSEGSLD</sequence>
<keyword evidence="6" id="KW-1003">Cell membrane</keyword>
<keyword evidence="19" id="KW-1185">Reference proteome</keyword>
<evidence type="ECO:0000256" key="3">
    <source>
        <dbReference type="ARBA" id="ARBA00008536"/>
    </source>
</evidence>
<organism evidence="18 19">
    <name type="scientific">Triticum urartu</name>
    <name type="common">Red wild einkorn</name>
    <name type="synonym">Crithodium urartu</name>
    <dbReference type="NCBI Taxonomy" id="4572"/>
    <lineage>
        <taxon>Eukaryota</taxon>
        <taxon>Viridiplantae</taxon>
        <taxon>Streptophyta</taxon>
        <taxon>Embryophyta</taxon>
        <taxon>Tracheophyta</taxon>
        <taxon>Spermatophyta</taxon>
        <taxon>Magnoliopsida</taxon>
        <taxon>Liliopsida</taxon>
        <taxon>Poales</taxon>
        <taxon>Poaceae</taxon>
        <taxon>BOP clade</taxon>
        <taxon>Pooideae</taxon>
        <taxon>Triticodae</taxon>
        <taxon>Triticeae</taxon>
        <taxon>Triticinae</taxon>
        <taxon>Triticum</taxon>
    </lineage>
</organism>
<evidence type="ECO:0000256" key="11">
    <source>
        <dbReference type="ARBA" id="ARBA00022741"/>
    </source>
</evidence>
<evidence type="ECO:0000256" key="13">
    <source>
        <dbReference type="ARBA" id="ARBA00022989"/>
    </source>
</evidence>
<dbReference type="Pfam" id="PF00139">
    <property type="entry name" value="Lectin_legB"/>
    <property type="match status" value="1"/>
</dbReference>
<dbReference type="EnsemblPlants" id="TuG1812S0000887800.01.T01">
    <property type="protein sequence ID" value="TuG1812S0000887800.01.T01"/>
    <property type="gene ID" value="TuG1812S0000887800.01"/>
</dbReference>
<dbReference type="Gene3D" id="3.30.200.20">
    <property type="entry name" value="Phosphorylase Kinase, domain 1"/>
    <property type="match status" value="1"/>
</dbReference>
<evidence type="ECO:0000256" key="10">
    <source>
        <dbReference type="ARBA" id="ARBA00022734"/>
    </source>
</evidence>
<evidence type="ECO:0000313" key="19">
    <source>
        <dbReference type="Proteomes" id="UP000015106"/>
    </source>
</evidence>
<dbReference type="InterPro" id="IPR001245">
    <property type="entry name" value="Ser-Thr/Tyr_kinase_cat_dom"/>
</dbReference>
<comment type="similarity">
    <text evidence="4">In the C-terminal section; belongs to the protein kinase superfamily. Ser/Thr protein kinase family.</text>
</comment>
<dbReference type="GO" id="GO:0004674">
    <property type="term" value="F:protein serine/threonine kinase activity"/>
    <property type="evidence" value="ECO:0007669"/>
    <property type="project" value="UniProtKB-KW"/>
</dbReference>
<evidence type="ECO:0000256" key="15">
    <source>
        <dbReference type="ARBA" id="ARBA00023180"/>
    </source>
</evidence>
<dbReference type="AlphaFoldDB" id="A0A8R7VHB9"/>
<feature type="domain" description="Protein kinase" evidence="17">
    <location>
        <begin position="296"/>
        <end position="380"/>
    </location>
</feature>
<evidence type="ECO:0000256" key="9">
    <source>
        <dbReference type="ARBA" id="ARBA00022729"/>
    </source>
</evidence>
<dbReference type="EC" id="2.7.11.1" evidence="5"/>
<dbReference type="GO" id="GO:0006952">
    <property type="term" value="P:defense response"/>
    <property type="evidence" value="ECO:0007669"/>
    <property type="project" value="UniProtKB-ARBA"/>
</dbReference>
<evidence type="ECO:0000259" key="17">
    <source>
        <dbReference type="PROSITE" id="PS50011"/>
    </source>
</evidence>
<dbReference type="GO" id="GO:0005886">
    <property type="term" value="C:plasma membrane"/>
    <property type="evidence" value="ECO:0007669"/>
    <property type="project" value="UniProtKB-SubCell"/>
</dbReference>
<reference evidence="19" key="1">
    <citation type="journal article" date="2013" name="Nature">
        <title>Draft genome of the wheat A-genome progenitor Triticum urartu.</title>
        <authorList>
            <person name="Ling H.Q."/>
            <person name="Zhao S."/>
            <person name="Liu D."/>
            <person name="Wang J."/>
            <person name="Sun H."/>
            <person name="Zhang C."/>
            <person name="Fan H."/>
            <person name="Li D."/>
            <person name="Dong L."/>
            <person name="Tao Y."/>
            <person name="Gao C."/>
            <person name="Wu H."/>
            <person name="Li Y."/>
            <person name="Cui Y."/>
            <person name="Guo X."/>
            <person name="Zheng S."/>
            <person name="Wang B."/>
            <person name="Yu K."/>
            <person name="Liang Q."/>
            <person name="Yang W."/>
            <person name="Lou X."/>
            <person name="Chen J."/>
            <person name="Feng M."/>
            <person name="Jian J."/>
            <person name="Zhang X."/>
            <person name="Luo G."/>
            <person name="Jiang Y."/>
            <person name="Liu J."/>
            <person name="Wang Z."/>
            <person name="Sha Y."/>
            <person name="Zhang B."/>
            <person name="Wu H."/>
            <person name="Tang D."/>
            <person name="Shen Q."/>
            <person name="Xue P."/>
            <person name="Zou S."/>
            <person name="Wang X."/>
            <person name="Liu X."/>
            <person name="Wang F."/>
            <person name="Yang Y."/>
            <person name="An X."/>
            <person name="Dong Z."/>
            <person name="Zhang K."/>
            <person name="Zhang X."/>
            <person name="Luo M.C."/>
            <person name="Dvorak J."/>
            <person name="Tong Y."/>
            <person name="Wang J."/>
            <person name="Yang H."/>
            <person name="Li Z."/>
            <person name="Wang D."/>
            <person name="Zhang A."/>
            <person name="Wang J."/>
        </authorList>
    </citation>
    <scope>NUCLEOTIDE SEQUENCE</scope>
    <source>
        <strain evidence="19">cv. G1812</strain>
    </source>
</reference>
<keyword evidence="13 16" id="KW-1133">Transmembrane helix</keyword>
<keyword evidence="15" id="KW-0325">Glycoprotein</keyword>
<evidence type="ECO:0000256" key="4">
    <source>
        <dbReference type="ARBA" id="ARBA00010217"/>
    </source>
</evidence>
<evidence type="ECO:0000256" key="7">
    <source>
        <dbReference type="ARBA" id="ARBA00022527"/>
    </source>
</evidence>
<evidence type="ECO:0000256" key="5">
    <source>
        <dbReference type="ARBA" id="ARBA00012513"/>
    </source>
</evidence>
<dbReference type="CDD" id="cd06899">
    <property type="entry name" value="lectin_legume_LecRK_Arcelin_ConA"/>
    <property type="match status" value="1"/>
</dbReference>
<dbReference type="SUPFAM" id="SSF56112">
    <property type="entry name" value="Protein kinase-like (PK-like)"/>
    <property type="match status" value="1"/>
</dbReference>
<dbReference type="InterPro" id="IPR000719">
    <property type="entry name" value="Prot_kinase_dom"/>
</dbReference>
<evidence type="ECO:0000256" key="2">
    <source>
        <dbReference type="ARBA" id="ARBA00004479"/>
    </source>
</evidence>
<keyword evidence="12" id="KW-0067">ATP-binding</keyword>
<dbReference type="Pfam" id="PF07714">
    <property type="entry name" value="PK_Tyr_Ser-Thr"/>
    <property type="match status" value="1"/>
</dbReference>
<proteinExistence type="inferred from homology"/>
<evidence type="ECO:0000313" key="18">
    <source>
        <dbReference type="EnsemblPlants" id="TuG1812S0000887800.01.T01"/>
    </source>
</evidence>
<dbReference type="PROSITE" id="PS00307">
    <property type="entry name" value="LECTIN_LEGUME_BETA"/>
    <property type="match status" value="1"/>
</dbReference>
<evidence type="ECO:0000256" key="8">
    <source>
        <dbReference type="ARBA" id="ARBA00022692"/>
    </source>
</evidence>
<reference evidence="18" key="2">
    <citation type="submission" date="2022-06" db="UniProtKB">
        <authorList>
            <consortium name="EnsemblPlants"/>
        </authorList>
    </citation>
    <scope>IDENTIFICATION</scope>
</reference>
<dbReference type="InterPro" id="IPR019825">
    <property type="entry name" value="Lectin_legB_Mn/Ca_BS"/>
</dbReference>
<dbReference type="InterPro" id="IPR001220">
    <property type="entry name" value="Legume_lectin_dom"/>
</dbReference>
<dbReference type="InterPro" id="IPR013320">
    <property type="entry name" value="ConA-like_dom_sf"/>
</dbReference>
<dbReference type="GO" id="GO:0005524">
    <property type="term" value="F:ATP binding"/>
    <property type="evidence" value="ECO:0007669"/>
    <property type="project" value="UniProtKB-KW"/>
</dbReference>
<accession>A0A8R7VHB9</accession>
<comment type="similarity">
    <text evidence="3">In the N-terminal section; belongs to the leguminous lectin family.</text>
</comment>
<keyword evidence="9" id="KW-0732">Signal</keyword>
<evidence type="ECO:0000256" key="12">
    <source>
        <dbReference type="ARBA" id="ARBA00022840"/>
    </source>
</evidence>
<keyword evidence="7" id="KW-0808">Transferase</keyword>
<comment type="subcellular location">
    <subcellularLocation>
        <location evidence="1">Cell membrane</location>
    </subcellularLocation>
    <subcellularLocation>
        <location evidence="2">Membrane</location>
        <topology evidence="2">Single-pass type I membrane protein</topology>
    </subcellularLocation>
</comment>
<dbReference type="SUPFAM" id="SSF49899">
    <property type="entry name" value="Concanavalin A-like lectins/glucanases"/>
    <property type="match status" value="1"/>
</dbReference>
<dbReference type="Gene3D" id="2.60.120.200">
    <property type="match status" value="1"/>
</dbReference>
<keyword evidence="7" id="KW-0723">Serine/threonine-protein kinase</keyword>
<dbReference type="PROSITE" id="PS50011">
    <property type="entry name" value="PROTEIN_KINASE_DOM"/>
    <property type="match status" value="1"/>
</dbReference>
<evidence type="ECO:0000256" key="1">
    <source>
        <dbReference type="ARBA" id="ARBA00004236"/>
    </source>
</evidence>
<keyword evidence="7" id="KW-0418">Kinase</keyword>
<keyword evidence="8 16" id="KW-0812">Transmembrane</keyword>
<evidence type="ECO:0000256" key="6">
    <source>
        <dbReference type="ARBA" id="ARBA00022475"/>
    </source>
</evidence>
<keyword evidence="10" id="KW-0430">Lectin</keyword>
<evidence type="ECO:0000256" key="14">
    <source>
        <dbReference type="ARBA" id="ARBA00023136"/>
    </source>
</evidence>
<keyword evidence="11" id="KW-0547">Nucleotide-binding</keyword>
<dbReference type="InterPro" id="IPR050528">
    <property type="entry name" value="L-type_Lectin-RKs"/>
</dbReference>